<sequence length="261" mass="27180">MSERRADDIQGGKLLAGRRVLVTGAARGLGLAFATAIAEAGAAVAMADILTERLEQEAAALRERGFTAVPLTLDLGDPESVRACAAQAVQALGGLDGLVNNAAVTDSGGRAAGDIDIATWDRVMNVNVRGTWLMTAACEPALRASGRGAIVNLASDTPLWGAPNLLAYVASKSAIIGMTRSLSRELGTGNITVNAVAPGLTLVEATEYVPQKRHELYREQRAISREQLPADVCGAVLFALSDLSRFVTGQTLAVNGGFVMH</sequence>
<dbReference type="Proteomes" id="UP000721236">
    <property type="component" value="Unassembled WGS sequence"/>
</dbReference>
<evidence type="ECO:0000256" key="2">
    <source>
        <dbReference type="ARBA" id="ARBA00023002"/>
    </source>
</evidence>
<protein>
    <submittedName>
        <fullName evidence="3">Pyridoxal 4-dehydrogenase</fullName>
        <ecNumber evidence="3">1.1.1.107</ecNumber>
    </submittedName>
</protein>
<dbReference type="InterPro" id="IPR020904">
    <property type="entry name" value="Sc_DH/Rdtase_CS"/>
</dbReference>
<evidence type="ECO:0000313" key="4">
    <source>
        <dbReference type="Proteomes" id="UP000721236"/>
    </source>
</evidence>
<dbReference type="PROSITE" id="PS00061">
    <property type="entry name" value="ADH_SHORT"/>
    <property type="match status" value="1"/>
</dbReference>
<evidence type="ECO:0000256" key="1">
    <source>
        <dbReference type="ARBA" id="ARBA00006484"/>
    </source>
</evidence>
<dbReference type="GO" id="GO:0050235">
    <property type="term" value="F:pyridoxal 4-dehydrogenase activity"/>
    <property type="evidence" value="ECO:0007669"/>
    <property type="project" value="UniProtKB-EC"/>
</dbReference>
<dbReference type="PRINTS" id="PR00080">
    <property type="entry name" value="SDRFAMILY"/>
</dbReference>
<name>A0ABN7YA56_9BURK</name>
<gene>
    <name evidence="3" type="primary">pldh-t</name>
    <name evidence="3" type="ORF">LMG21510_01329</name>
</gene>
<comment type="caution">
    <text evidence="3">The sequence shown here is derived from an EMBL/GenBank/DDBJ whole genome shotgun (WGS) entry which is preliminary data.</text>
</comment>
<dbReference type="SUPFAM" id="SSF51735">
    <property type="entry name" value="NAD(P)-binding Rossmann-fold domains"/>
    <property type="match status" value="1"/>
</dbReference>
<dbReference type="Gene3D" id="3.40.50.720">
    <property type="entry name" value="NAD(P)-binding Rossmann-like Domain"/>
    <property type="match status" value="1"/>
</dbReference>
<organism evidence="3 4">
    <name type="scientific">Cupriavidus respiraculi</name>
    <dbReference type="NCBI Taxonomy" id="195930"/>
    <lineage>
        <taxon>Bacteria</taxon>
        <taxon>Pseudomonadati</taxon>
        <taxon>Pseudomonadota</taxon>
        <taxon>Betaproteobacteria</taxon>
        <taxon>Burkholderiales</taxon>
        <taxon>Burkholderiaceae</taxon>
        <taxon>Cupriavidus</taxon>
    </lineage>
</organism>
<evidence type="ECO:0000313" key="3">
    <source>
        <dbReference type="EMBL" id="CAG9169072.1"/>
    </source>
</evidence>
<accession>A0ABN7YA56</accession>
<dbReference type="PANTHER" id="PTHR24321:SF8">
    <property type="entry name" value="ESTRADIOL 17-BETA-DEHYDROGENASE 8-RELATED"/>
    <property type="match status" value="1"/>
</dbReference>
<dbReference type="CDD" id="cd05233">
    <property type="entry name" value="SDR_c"/>
    <property type="match status" value="1"/>
</dbReference>
<reference evidence="3 4" key="1">
    <citation type="submission" date="2021-08" db="EMBL/GenBank/DDBJ databases">
        <authorList>
            <person name="Peeters C."/>
        </authorList>
    </citation>
    <scope>NUCLEOTIDE SEQUENCE [LARGE SCALE GENOMIC DNA]</scope>
    <source>
        <strain evidence="3 4">LMG 21510</strain>
    </source>
</reference>
<dbReference type="PANTHER" id="PTHR24321">
    <property type="entry name" value="DEHYDROGENASES, SHORT CHAIN"/>
    <property type="match status" value="1"/>
</dbReference>
<dbReference type="InterPro" id="IPR002347">
    <property type="entry name" value="SDR_fam"/>
</dbReference>
<dbReference type="EC" id="1.1.1.107" evidence="3"/>
<dbReference type="RefSeq" id="WP_224040484.1">
    <property type="nucleotide sequence ID" value="NZ_CAJZAH010000001.1"/>
</dbReference>
<keyword evidence="4" id="KW-1185">Reference proteome</keyword>
<comment type="similarity">
    <text evidence="1">Belongs to the short-chain dehydrogenases/reductases (SDR) family.</text>
</comment>
<dbReference type="PRINTS" id="PR00081">
    <property type="entry name" value="GDHRDH"/>
</dbReference>
<proteinExistence type="inferred from homology"/>
<dbReference type="InterPro" id="IPR036291">
    <property type="entry name" value="NAD(P)-bd_dom_sf"/>
</dbReference>
<dbReference type="Pfam" id="PF13561">
    <property type="entry name" value="adh_short_C2"/>
    <property type="match status" value="1"/>
</dbReference>
<dbReference type="EMBL" id="CAJZAH010000001">
    <property type="protein sequence ID" value="CAG9169072.1"/>
    <property type="molecule type" value="Genomic_DNA"/>
</dbReference>
<keyword evidence="2 3" id="KW-0560">Oxidoreductase</keyword>